<feature type="region of interest" description="Disordered" evidence="1">
    <location>
        <begin position="98"/>
        <end position="118"/>
    </location>
</feature>
<gene>
    <name evidence="4" type="ORF">ACFSCY_19995</name>
</gene>
<feature type="region of interest" description="Disordered" evidence="1">
    <location>
        <begin position="146"/>
        <end position="222"/>
    </location>
</feature>
<feature type="domain" description="Heparan-alpha-glucosaminide N-acetyltransferase catalytic" evidence="3">
    <location>
        <begin position="32"/>
        <end position="94"/>
    </location>
</feature>
<dbReference type="RefSeq" id="WP_379659874.1">
    <property type="nucleotide sequence ID" value="NZ_BAAAJG010000011.1"/>
</dbReference>
<keyword evidence="5" id="KW-1185">Reference proteome</keyword>
<reference evidence="5" key="1">
    <citation type="journal article" date="2019" name="Int. J. Syst. Evol. Microbiol.">
        <title>The Global Catalogue of Microorganisms (GCM) 10K type strain sequencing project: providing services to taxonomists for standard genome sequencing and annotation.</title>
        <authorList>
            <consortium name="The Broad Institute Genomics Platform"/>
            <consortium name="The Broad Institute Genome Sequencing Center for Infectious Disease"/>
            <person name="Wu L."/>
            <person name="Ma J."/>
        </authorList>
    </citation>
    <scope>NUCLEOTIDE SEQUENCE [LARGE SCALE GENOMIC DNA]</scope>
    <source>
        <strain evidence="5">JCM 12165</strain>
    </source>
</reference>
<comment type="caution">
    <text evidence="4">The sequence shown here is derived from an EMBL/GenBank/DDBJ whole genome shotgun (WGS) entry which is preliminary data.</text>
</comment>
<evidence type="ECO:0000259" key="3">
    <source>
        <dbReference type="Pfam" id="PF07786"/>
    </source>
</evidence>
<keyword evidence="2" id="KW-1133">Transmembrane helix</keyword>
<dbReference type="InterPro" id="IPR012429">
    <property type="entry name" value="HGSNAT_cat"/>
</dbReference>
<evidence type="ECO:0000256" key="1">
    <source>
        <dbReference type="SAM" id="MobiDB-lite"/>
    </source>
</evidence>
<sequence length="222" mass="23822">MAAESPELERRGVPSANAVTSGTRAIAGGKPRVVGVDVARGLALIGMMATHVFATLDDNDNPTVATVVASGRAAATFVLVAGVSLAFLSGRRTAVRGRDRGVGRARRPRGTGRRAWPRPRVSRAFQRGRRDSALLWSAVSARDPAVGLRTARTDRDRRGGDRPWPAAHRGDSRRRAAPLRLRPRPDVQHAGPRPGRAARPVVPHRHLPGDRLPGLPSSAWGW</sequence>
<organism evidence="4 5">
    <name type="scientific">Pseudonocardia aurantiaca</name>
    <dbReference type="NCBI Taxonomy" id="75290"/>
    <lineage>
        <taxon>Bacteria</taxon>
        <taxon>Bacillati</taxon>
        <taxon>Actinomycetota</taxon>
        <taxon>Actinomycetes</taxon>
        <taxon>Pseudonocardiales</taxon>
        <taxon>Pseudonocardiaceae</taxon>
        <taxon>Pseudonocardia</taxon>
    </lineage>
</organism>
<feature type="compositionally biased region" description="Low complexity" evidence="1">
    <location>
        <begin position="189"/>
        <end position="201"/>
    </location>
</feature>
<evidence type="ECO:0000313" key="5">
    <source>
        <dbReference type="Proteomes" id="UP001597145"/>
    </source>
</evidence>
<dbReference type="Proteomes" id="UP001597145">
    <property type="component" value="Unassembled WGS sequence"/>
</dbReference>
<name>A0ABW4FNG0_9PSEU</name>
<keyword evidence="2" id="KW-0812">Transmembrane</keyword>
<dbReference type="Pfam" id="PF07786">
    <property type="entry name" value="HGSNAT_cat"/>
    <property type="match status" value="1"/>
</dbReference>
<keyword evidence="2" id="KW-0472">Membrane</keyword>
<protein>
    <submittedName>
        <fullName evidence="4">Heparan-alpha-glucosaminide N-acetyltransferase domain-containing protein</fullName>
    </submittedName>
</protein>
<accession>A0ABW4FNG0</accession>
<feature type="compositionally biased region" description="Basic residues" evidence="1">
    <location>
        <begin position="103"/>
        <end position="118"/>
    </location>
</feature>
<evidence type="ECO:0000313" key="4">
    <source>
        <dbReference type="EMBL" id="MFD1531718.1"/>
    </source>
</evidence>
<dbReference type="EMBL" id="JBHUCP010000014">
    <property type="protein sequence ID" value="MFD1531718.1"/>
    <property type="molecule type" value="Genomic_DNA"/>
</dbReference>
<feature type="transmembrane region" description="Helical" evidence="2">
    <location>
        <begin position="38"/>
        <end position="56"/>
    </location>
</feature>
<feature type="transmembrane region" description="Helical" evidence="2">
    <location>
        <begin position="68"/>
        <end position="88"/>
    </location>
</feature>
<proteinExistence type="predicted"/>
<feature type="compositionally biased region" description="Basic and acidic residues" evidence="1">
    <location>
        <begin position="151"/>
        <end position="161"/>
    </location>
</feature>
<evidence type="ECO:0000256" key="2">
    <source>
        <dbReference type="SAM" id="Phobius"/>
    </source>
</evidence>